<name>A0A328P7L5_9GAMM</name>
<keyword evidence="3" id="KW-1185">Reference proteome</keyword>
<evidence type="ECO:0000313" key="2">
    <source>
        <dbReference type="EMBL" id="RAO76585.1"/>
    </source>
</evidence>
<feature type="domain" description="GAF" evidence="1">
    <location>
        <begin position="150"/>
        <end position="295"/>
    </location>
</feature>
<reference evidence="2 3" key="1">
    <citation type="journal article" date="2018" name="Genet. Mol. Biol.">
        <title>The genome sequence of Dyella jiangningensis FCAV SCS01 from a lignocellulose-decomposing microbial consortium metagenome reveals potential for biotechnological applications.</title>
        <authorList>
            <person name="Desiderato J.G."/>
            <person name="Alvarenga D.O."/>
            <person name="Constancio M.T.L."/>
            <person name="Alves L.M.C."/>
            <person name="Varani A.M."/>
        </authorList>
    </citation>
    <scope>NUCLEOTIDE SEQUENCE [LARGE SCALE GENOMIC DNA]</scope>
    <source>
        <strain evidence="2 3">FCAV SCS01</strain>
    </source>
</reference>
<sequence length="296" mass="32624">MAPVSRILRLSGCWGECIVATFESSSDYAWPPAVSGFDMPKPSTCGQADAKPVMVAFFSGRPDHYWIEAFASEVGDFKSRHELIDVRIDARGLVVTGPVLQLRSLTDHLRDFVHRVSRISLQRRVLERISRKDASTSVLAENAAAVRDVDLVAKLPVVASILEAVSRETGMRFATVARVSETRWTACAVHDTINFGLRAGQDLVLETTICNEIREHGHTVTFDHASAHPLFSTHPTPALYGFESYISVPIYRADGRFFGTLCAVDPEPRHIDQDTVRAFETFARALGEAIDATIPG</sequence>
<dbReference type="Gene3D" id="3.30.450.40">
    <property type="match status" value="1"/>
</dbReference>
<dbReference type="EMBL" id="NFZS01000001">
    <property type="protein sequence ID" value="RAO76585.1"/>
    <property type="molecule type" value="Genomic_DNA"/>
</dbReference>
<dbReference type="InterPro" id="IPR029016">
    <property type="entry name" value="GAF-like_dom_sf"/>
</dbReference>
<protein>
    <recommendedName>
        <fullName evidence="1">GAF domain-containing protein</fullName>
    </recommendedName>
</protein>
<dbReference type="SUPFAM" id="SSF55781">
    <property type="entry name" value="GAF domain-like"/>
    <property type="match status" value="1"/>
</dbReference>
<dbReference type="PANTHER" id="PTHR43102">
    <property type="entry name" value="SLR1143 PROTEIN"/>
    <property type="match status" value="1"/>
</dbReference>
<evidence type="ECO:0000259" key="1">
    <source>
        <dbReference type="SMART" id="SM00065"/>
    </source>
</evidence>
<proteinExistence type="predicted"/>
<gene>
    <name evidence="2" type="ORF">CA260_01270</name>
</gene>
<accession>A0A328P7L5</accession>
<organism evidence="2 3">
    <name type="scientific">Dyella jiangningensis</name>
    <dbReference type="NCBI Taxonomy" id="1379159"/>
    <lineage>
        <taxon>Bacteria</taxon>
        <taxon>Pseudomonadati</taxon>
        <taxon>Pseudomonadota</taxon>
        <taxon>Gammaproteobacteria</taxon>
        <taxon>Lysobacterales</taxon>
        <taxon>Rhodanobacteraceae</taxon>
        <taxon>Dyella</taxon>
    </lineage>
</organism>
<dbReference type="Proteomes" id="UP000248926">
    <property type="component" value="Unassembled WGS sequence"/>
</dbReference>
<dbReference type="Pfam" id="PF01590">
    <property type="entry name" value="GAF"/>
    <property type="match status" value="1"/>
</dbReference>
<dbReference type="InterPro" id="IPR003018">
    <property type="entry name" value="GAF"/>
</dbReference>
<dbReference type="PANTHER" id="PTHR43102:SF2">
    <property type="entry name" value="GAF DOMAIN-CONTAINING PROTEIN"/>
    <property type="match status" value="1"/>
</dbReference>
<dbReference type="AlphaFoldDB" id="A0A328P7L5"/>
<comment type="caution">
    <text evidence="2">The sequence shown here is derived from an EMBL/GenBank/DDBJ whole genome shotgun (WGS) entry which is preliminary data.</text>
</comment>
<evidence type="ECO:0000313" key="3">
    <source>
        <dbReference type="Proteomes" id="UP000248926"/>
    </source>
</evidence>
<dbReference type="SMART" id="SM00065">
    <property type="entry name" value="GAF"/>
    <property type="match status" value="1"/>
</dbReference>